<sequence>MDAREWDDRYATVESVWSPQPNTFVEEYLSALPAGRMVDVAGGEGRHALWFAQRGWVAENLDFSRVAVSKSLERAAELSLGNRFHGHVAEANSN</sequence>
<dbReference type="InterPro" id="IPR029063">
    <property type="entry name" value="SAM-dependent_MTases_sf"/>
</dbReference>
<reference evidence="1" key="1">
    <citation type="submission" date="2020-05" db="EMBL/GenBank/DDBJ databases">
        <authorList>
            <person name="Chiriac C."/>
            <person name="Salcher M."/>
            <person name="Ghai R."/>
            <person name="Kavagutti S V."/>
        </authorList>
    </citation>
    <scope>NUCLEOTIDE SEQUENCE</scope>
</reference>
<proteinExistence type="predicted"/>
<dbReference type="SUPFAM" id="SSF53335">
    <property type="entry name" value="S-adenosyl-L-methionine-dependent methyltransferases"/>
    <property type="match status" value="1"/>
</dbReference>
<evidence type="ECO:0000313" key="1">
    <source>
        <dbReference type="EMBL" id="CAB4887618.1"/>
    </source>
</evidence>
<protein>
    <submittedName>
        <fullName evidence="1">Unannotated protein</fullName>
    </submittedName>
</protein>
<accession>A0A6J7F1P9</accession>
<name>A0A6J7F1P9_9ZZZZ</name>
<gene>
    <name evidence="1" type="ORF">UFOPK3516_00057</name>
</gene>
<organism evidence="1">
    <name type="scientific">freshwater metagenome</name>
    <dbReference type="NCBI Taxonomy" id="449393"/>
    <lineage>
        <taxon>unclassified sequences</taxon>
        <taxon>metagenomes</taxon>
        <taxon>ecological metagenomes</taxon>
    </lineage>
</organism>
<dbReference type="AlphaFoldDB" id="A0A6J7F1P9"/>
<dbReference type="EMBL" id="CAFBMB010000002">
    <property type="protein sequence ID" value="CAB4887618.1"/>
    <property type="molecule type" value="Genomic_DNA"/>
</dbReference>
<dbReference type="Gene3D" id="3.40.50.150">
    <property type="entry name" value="Vaccinia Virus protein VP39"/>
    <property type="match status" value="1"/>
</dbReference>